<feature type="domain" description="DUF4773" evidence="3">
    <location>
        <begin position="76"/>
        <end position="190"/>
    </location>
</feature>
<feature type="chain" id="PRO_5007527763" description="DUF4773 domain-containing protein" evidence="2">
    <location>
        <begin position="21"/>
        <end position="213"/>
    </location>
</feature>
<feature type="compositionally biased region" description="Acidic residues" evidence="1">
    <location>
        <begin position="34"/>
        <end position="63"/>
    </location>
</feature>
<feature type="signal peptide" evidence="2">
    <location>
        <begin position="1"/>
        <end position="20"/>
    </location>
</feature>
<accession>A0A146M3Q3</accession>
<gene>
    <name evidence="4" type="ORF">g.40290</name>
</gene>
<dbReference type="Pfam" id="PF15998">
    <property type="entry name" value="DUF4773"/>
    <property type="match status" value="1"/>
</dbReference>
<name>A0A146M3Q3_LYGHE</name>
<organism evidence="4">
    <name type="scientific">Lygus hesperus</name>
    <name type="common">Western plant bug</name>
    <dbReference type="NCBI Taxonomy" id="30085"/>
    <lineage>
        <taxon>Eukaryota</taxon>
        <taxon>Metazoa</taxon>
        <taxon>Ecdysozoa</taxon>
        <taxon>Arthropoda</taxon>
        <taxon>Hexapoda</taxon>
        <taxon>Insecta</taxon>
        <taxon>Pterygota</taxon>
        <taxon>Neoptera</taxon>
        <taxon>Paraneoptera</taxon>
        <taxon>Hemiptera</taxon>
        <taxon>Heteroptera</taxon>
        <taxon>Panheteroptera</taxon>
        <taxon>Cimicomorpha</taxon>
        <taxon>Miridae</taxon>
        <taxon>Mirini</taxon>
        <taxon>Lygus</taxon>
    </lineage>
</organism>
<evidence type="ECO:0000256" key="1">
    <source>
        <dbReference type="SAM" id="MobiDB-lite"/>
    </source>
</evidence>
<protein>
    <recommendedName>
        <fullName evidence="3">DUF4773 domain-containing protein</fullName>
    </recommendedName>
</protein>
<proteinExistence type="predicted"/>
<dbReference type="EMBL" id="GDHC01004977">
    <property type="protein sequence ID" value="JAQ13652.1"/>
    <property type="molecule type" value="Transcribed_RNA"/>
</dbReference>
<evidence type="ECO:0000256" key="2">
    <source>
        <dbReference type="SAM" id="SignalP"/>
    </source>
</evidence>
<reference evidence="4" key="1">
    <citation type="journal article" date="2016" name="Gigascience">
        <title>De novo construction of an expanded transcriptome assembly for the western tarnished plant bug, Lygus hesperus.</title>
        <authorList>
            <person name="Tassone E.E."/>
            <person name="Geib S.M."/>
            <person name="Hall B."/>
            <person name="Fabrick J.A."/>
            <person name="Brent C.S."/>
            <person name="Hull J.J."/>
        </authorList>
    </citation>
    <scope>NUCLEOTIDE SEQUENCE</scope>
</reference>
<keyword evidence="2" id="KW-0732">Signal</keyword>
<dbReference type="InterPro" id="IPR031941">
    <property type="entry name" value="DUF4773"/>
</dbReference>
<sequence length="213" mass="23276">MESIKLFWILLLGVVTSSLAASIEVGEMSLIEVGEQEAQEDPERDVSSLDDSEYSEEEEEEDERGLSITSEGENRCSCDNISCQCCVGLKIPGARKINTCLKVTFWTTKKAVNVELSSKNKVFIGHEFVIGAKDRICAIVPGSMGTVKGCTDTNTSNLANNAGIQTCPEVQFRTFGKTAATLTFACIQYSDRMVSFNDNGPVKADQKVSIKFF</sequence>
<dbReference type="AlphaFoldDB" id="A0A146M3Q3"/>
<feature type="region of interest" description="Disordered" evidence="1">
    <location>
        <begin position="34"/>
        <end position="73"/>
    </location>
</feature>
<evidence type="ECO:0000259" key="3">
    <source>
        <dbReference type="Pfam" id="PF15998"/>
    </source>
</evidence>
<evidence type="ECO:0000313" key="4">
    <source>
        <dbReference type="EMBL" id="JAQ13652.1"/>
    </source>
</evidence>